<protein>
    <recommendedName>
        <fullName evidence="7">KAP NTPase domain-containing protein</fullName>
    </recommendedName>
</protein>
<proteinExistence type="predicted"/>
<dbReference type="InterPro" id="IPR052754">
    <property type="entry name" value="NTPase_KAP_P-loop"/>
</dbReference>
<feature type="compositionally biased region" description="Basic and acidic residues" evidence="2">
    <location>
        <begin position="889"/>
        <end position="898"/>
    </location>
</feature>
<organism evidence="5 6">
    <name type="scientific">Microcystis aeruginosa PCC 9717</name>
    <dbReference type="NCBI Taxonomy" id="1160286"/>
    <lineage>
        <taxon>Bacteria</taxon>
        <taxon>Bacillati</taxon>
        <taxon>Cyanobacteriota</taxon>
        <taxon>Cyanophyceae</taxon>
        <taxon>Oscillatoriophycideae</taxon>
        <taxon>Chroococcales</taxon>
        <taxon>Microcystaceae</taxon>
        <taxon>Microcystis</taxon>
    </lineage>
</organism>
<dbReference type="SUPFAM" id="SSF52540">
    <property type="entry name" value="P-loop containing nucleoside triphosphate hydrolases"/>
    <property type="match status" value="1"/>
</dbReference>
<dbReference type="GO" id="GO:0006508">
    <property type="term" value="P:proteolysis"/>
    <property type="evidence" value="ECO:0007669"/>
    <property type="project" value="InterPro"/>
</dbReference>
<comment type="caution">
    <text evidence="5">The sequence shown here is derived from an EMBL/GenBank/DDBJ whole genome shotgun (WGS) entry which is preliminary data.</text>
</comment>
<dbReference type="InterPro" id="IPR027417">
    <property type="entry name" value="P-loop_NTPase"/>
</dbReference>
<dbReference type="EMBL" id="CAII01000883">
    <property type="protein sequence ID" value="CCI00518.1"/>
    <property type="molecule type" value="Genomic_DNA"/>
</dbReference>
<evidence type="ECO:0000259" key="3">
    <source>
        <dbReference type="Pfam" id="PF00656"/>
    </source>
</evidence>
<feature type="compositionally biased region" description="Polar residues" evidence="2">
    <location>
        <begin position="899"/>
        <end position="924"/>
    </location>
</feature>
<reference evidence="5 6" key="1">
    <citation type="submission" date="2012-04" db="EMBL/GenBank/DDBJ databases">
        <authorList>
            <person name="Genoscope - CEA"/>
        </authorList>
    </citation>
    <scope>NUCLEOTIDE SEQUENCE [LARGE SCALE GENOMIC DNA]</scope>
    <source>
        <strain evidence="5 6">9717</strain>
    </source>
</reference>
<dbReference type="Gene3D" id="3.40.50.1460">
    <property type="match status" value="1"/>
</dbReference>
<evidence type="ECO:0008006" key="7">
    <source>
        <dbReference type="Google" id="ProtNLM"/>
    </source>
</evidence>
<gene>
    <name evidence="5" type="ORF">MICAB_900013</name>
</gene>
<feature type="region of interest" description="Disordered" evidence="2">
    <location>
        <begin position="889"/>
        <end position="924"/>
    </location>
</feature>
<keyword evidence="1" id="KW-0175">Coiled coil</keyword>
<dbReference type="PANTHER" id="PTHR22674">
    <property type="entry name" value="NTPASE, KAP FAMILY P-LOOP DOMAIN-CONTAINING 1"/>
    <property type="match status" value="1"/>
</dbReference>
<feature type="coiled-coil region" evidence="1">
    <location>
        <begin position="1024"/>
        <end position="1066"/>
    </location>
</feature>
<evidence type="ECO:0000259" key="4">
    <source>
        <dbReference type="Pfam" id="PF07693"/>
    </source>
</evidence>
<feature type="domain" description="KAP NTPase" evidence="4">
    <location>
        <begin position="743"/>
        <end position="972"/>
    </location>
</feature>
<evidence type="ECO:0000313" key="6">
    <source>
        <dbReference type="Proteomes" id="UP000003172"/>
    </source>
</evidence>
<dbReference type="PANTHER" id="PTHR22674:SF6">
    <property type="entry name" value="NTPASE KAP FAMILY P-LOOP DOMAIN-CONTAINING PROTEIN 1"/>
    <property type="match status" value="1"/>
</dbReference>
<dbReference type="Pfam" id="PF07693">
    <property type="entry name" value="KAP_NTPase"/>
    <property type="match status" value="2"/>
</dbReference>
<feature type="domain" description="Peptidase C14 caspase" evidence="3">
    <location>
        <begin position="2"/>
        <end position="153"/>
    </location>
</feature>
<dbReference type="Proteomes" id="UP000003172">
    <property type="component" value="Unassembled WGS sequence"/>
</dbReference>
<dbReference type="InterPro" id="IPR011600">
    <property type="entry name" value="Pept_C14_caspase"/>
</dbReference>
<evidence type="ECO:0000256" key="1">
    <source>
        <dbReference type="SAM" id="Coils"/>
    </source>
</evidence>
<accession>I4FXV7</accession>
<evidence type="ECO:0000313" key="5">
    <source>
        <dbReference type="EMBL" id="CCI00518.1"/>
    </source>
</evidence>
<name>I4FXV7_MICAE</name>
<feature type="domain" description="KAP NTPase" evidence="4">
    <location>
        <begin position="263"/>
        <end position="364"/>
    </location>
</feature>
<dbReference type="Pfam" id="PF00656">
    <property type="entry name" value="Peptidase_C14"/>
    <property type="match status" value="1"/>
</dbReference>
<dbReference type="InterPro" id="IPR011646">
    <property type="entry name" value="KAP_P-loop"/>
</dbReference>
<dbReference type="AlphaFoldDB" id="I4FXV7"/>
<dbReference type="RefSeq" id="WP_002757550.1">
    <property type="nucleotide sequence ID" value="NZ_HE972669.1"/>
</dbReference>
<dbReference type="GO" id="GO:0004197">
    <property type="term" value="F:cysteine-type endopeptidase activity"/>
    <property type="evidence" value="ECO:0007669"/>
    <property type="project" value="InterPro"/>
</dbReference>
<sequence length="1137" mass="130981">MKRKALVIGVNQYKGSIFCPQHSLKDAEDIAQLLRTFGRFDKVQVLLNQFKEQDKDHKKPYEPDKLKILIEQLFNPQDGDTETALFYFSGNGAEGKETQKGDLLLTDFPNPLNKSSSEHTSEPPSRSISLTWLHDQLEKSPVKQQIVWLDSDFSNLFIDLFSQASSEVKYDRCFIAANYSYAGETSTHGVLTDALLQGLNSVKQIKNSITNHDLVDDLLKTFNWPKDLIKNIGYPIPIIESNLRGQKLLNDSEEGDDLLSIKNETNALADMLLLRDLKPPLAVGILGGWGSGKSFIMNLMQQRMNEIRSLSLTEEQAWSTEEKKAFPYVGHIYQIKFDAWTFAKYNLWASLMQTIFLELDRQISLEQKLARVLAEDSDNEPSRAKALRETGFYWSFLYETNEEDRAYFLDRVLPQQKLALLKDPPLSTADSILWKELLWEQYGKVEKQFQERKESQQAKLSLIEQQKSENQKQIDKIKDKIVQIETDYEGREKYLKSNVQQAIHSSLDIAKTILINRLGKAGETVFEIISSQIKEELEKQNIDTKQFDDVLTKVSQILESGKIQQDVDGKTRTINLTHKAFTQWFLKNSGLITGFVMLGLASVAIPIIVDKIPQVNIGAQIASLIIPLVPAIGVAQKLLISGQKWYIKVESVLTDYKEQLQEYKTKQPEKLLQERTENDPVLKSWSQQTQQFIRVKNNLEIYQIQLEQETLEIEQAIAETEAKLPQEQYGKLSSFVRSRIEDNSYEKHLGLMHQIKEDIWKLSISLLPPKSEAEFKTKLENLKKVFPRGSARVFIYIDDLDRCPPHRVVEVLEAVQLLVKTPLFIAVLAIDERYITRALEKYYKDVLIPRGSPSGIDYLEKIIQIPYRVRSIAHSALFNYLDKQMEVERKREENKATSKETSTNSSQGTEIGVTKTTNNDKSVSTQPDQIAKLTLDTLKFTETEFDELLKCCQQIELSPRKIKRLVNIYKIFRISEFHASKMGKKSDEQARVILSVLALSARYPDLIREVFEKLDLEFEKFETLKQGLKRFKELEEKNQTVQAEEIKSKEKELKDNEKKLKEMKILDFFSDLSLEPGDAYLQREYNRLNLDATALLEDVTLTQFDLETFNLVRSFRFFGDIGYSPEDSQRTVRSHQG</sequence>
<feature type="coiled-coil region" evidence="1">
    <location>
        <begin position="446"/>
        <end position="487"/>
    </location>
</feature>
<evidence type="ECO:0000256" key="2">
    <source>
        <dbReference type="SAM" id="MobiDB-lite"/>
    </source>
</evidence>
<dbReference type="HOGENOM" id="CLU_278204_0_0_3"/>